<keyword evidence="1" id="KW-1133">Transmembrane helix</keyword>
<keyword evidence="1" id="KW-0812">Transmembrane</keyword>
<sequence length="367" mass="42744">MRAALHILLKIWVQQFYQRNAGFFLFLFVVLFGVVQNPLAYHYKLMQGIVTAYTTLVVALIVWLLYACKCSAIILKSIAREKTWLYQLQAMDAKRLFLLLTIIQVILFLPAAIYILVTISIGIHVQQYVAVIMLCLFLLLVHVLSAALYYYALFNNGIQFQLFKKPVFTYPFSKGFFSFLLWYNLYKSKLKTVAVKFFSFVLLFIPLVWNRAHIELSDFVIFFQISIATHAVIVYDSVQFLERDFPTLRNMPLPLYKLFMLFASTYIVLLLPEIFFLWYYGNAAHLGVSIFLLLLYYIGQLLLFTSLAYEKHQKIEHYLLYIGLITACSLLLTPLKSFGLIGCALIIIAFALFSGNYYQYEPEYEEH</sequence>
<feature type="transmembrane region" description="Helical" evidence="1">
    <location>
        <begin position="53"/>
        <end position="75"/>
    </location>
</feature>
<proteinExistence type="predicted"/>
<feature type="transmembrane region" description="Helical" evidence="1">
    <location>
        <begin position="315"/>
        <end position="332"/>
    </location>
</feature>
<dbReference type="RefSeq" id="WP_137259838.1">
    <property type="nucleotide sequence ID" value="NZ_SZQL01000001.1"/>
</dbReference>
<organism evidence="2 3">
    <name type="scientific">Ilyomonas limi</name>
    <dbReference type="NCBI Taxonomy" id="2575867"/>
    <lineage>
        <taxon>Bacteria</taxon>
        <taxon>Pseudomonadati</taxon>
        <taxon>Bacteroidota</taxon>
        <taxon>Chitinophagia</taxon>
        <taxon>Chitinophagales</taxon>
        <taxon>Chitinophagaceae</taxon>
        <taxon>Ilyomonas</taxon>
    </lineage>
</organism>
<feature type="transmembrane region" description="Helical" evidence="1">
    <location>
        <begin position="192"/>
        <end position="209"/>
    </location>
</feature>
<dbReference type="EMBL" id="SZQL01000001">
    <property type="protein sequence ID" value="TKK71598.1"/>
    <property type="molecule type" value="Genomic_DNA"/>
</dbReference>
<gene>
    <name evidence="2" type="ORF">FC093_00820</name>
</gene>
<dbReference type="Proteomes" id="UP000305848">
    <property type="component" value="Unassembled WGS sequence"/>
</dbReference>
<comment type="caution">
    <text evidence="2">The sequence shown here is derived from an EMBL/GenBank/DDBJ whole genome shotgun (WGS) entry which is preliminary data.</text>
</comment>
<accession>A0A4U3L8K1</accession>
<keyword evidence="3" id="KW-1185">Reference proteome</keyword>
<feature type="transmembrane region" description="Helical" evidence="1">
    <location>
        <begin position="129"/>
        <end position="154"/>
    </location>
</feature>
<feature type="transmembrane region" description="Helical" evidence="1">
    <location>
        <begin position="255"/>
        <end position="279"/>
    </location>
</feature>
<evidence type="ECO:0000313" key="3">
    <source>
        <dbReference type="Proteomes" id="UP000305848"/>
    </source>
</evidence>
<name>A0A4U3L8K1_9BACT</name>
<dbReference type="OrthoDB" id="630586at2"/>
<reference evidence="2 3" key="1">
    <citation type="submission" date="2019-05" db="EMBL/GenBank/DDBJ databases">
        <title>Panacibacter sp. strain 17mud1-8 Genome sequencing and assembly.</title>
        <authorList>
            <person name="Chhetri G."/>
        </authorList>
    </citation>
    <scope>NUCLEOTIDE SEQUENCE [LARGE SCALE GENOMIC DNA]</scope>
    <source>
        <strain evidence="2 3">17mud1-8</strain>
    </source>
</reference>
<feature type="transmembrane region" description="Helical" evidence="1">
    <location>
        <begin position="339"/>
        <end position="358"/>
    </location>
</feature>
<dbReference type="AlphaFoldDB" id="A0A4U3L8K1"/>
<feature type="transmembrane region" description="Helical" evidence="1">
    <location>
        <begin position="216"/>
        <end position="235"/>
    </location>
</feature>
<evidence type="ECO:0000313" key="2">
    <source>
        <dbReference type="EMBL" id="TKK71598.1"/>
    </source>
</evidence>
<evidence type="ECO:0000256" key="1">
    <source>
        <dbReference type="SAM" id="Phobius"/>
    </source>
</evidence>
<feature type="transmembrane region" description="Helical" evidence="1">
    <location>
        <begin position="96"/>
        <end position="123"/>
    </location>
</feature>
<feature type="transmembrane region" description="Helical" evidence="1">
    <location>
        <begin position="286"/>
        <end position="309"/>
    </location>
</feature>
<protein>
    <submittedName>
        <fullName evidence="2">Uncharacterized protein</fullName>
    </submittedName>
</protein>
<feature type="transmembrane region" description="Helical" evidence="1">
    <location>
        <begin position="21"/>
        <end position="41"/>
    </location>
</feature>
<keyword evidence="1" id="KW-0472">Membrane</keyword>